<feature type="domain" description="SKP1 component POZ" evidence="5">
    <location>
        <begin position="5"/>
        <end position="63"/>
    </location>
</feature>
<dbReference type="SUPFAM" id="SSF81382">
    <property type="entry name" value="Skp1 dimerisation domain-like"/>
    <property type="match status" value="1"/>
</dbReference>
<dbReference type="UniPathway" id="UPA00143"/>
<dbReference type="Proteomes" id="UP000288805">
    <property type="component" value="Unassembled WGS sequence"/>
</dbReference>
<dbReference type="SUPFAM" id="SSF54695">
    <property type="entry name" value="POZ domain"/>
    <property type="match status" value="1"/>
</dbReference>
<dbReference type="PANTHER" id="PTHR11165">
    <property type="entry name" value="SKP1"/>
    <property type="match status" value="1"/>
</dbReference>
<keyword evidence="3" id="KW-0833">Ubl conjugation pathway</keyword>
<dbReference type="InterPro" id="IPR016073">
    <property type="entry name" value="Skp1_comp_POZ"/>
</dbReference>
<comment type="caution">
    <text evidence="6">The sequence shown here is derived from an EMBL/GenBank/DDBJ whole genome shotgun (WGS) entry which is preliminary data.</text>
</comment>
<reference evidence="6 7" key="1">
    <citation type="journal article" date="2018" name="PLoS Genet.">
        <title>Population sequencing reveals clonal diversity and ancestral inbreeding in the grapevine cultivar Chardonnay.</title>
        <authorList>
            <person name="Roach M.J."/>
            <person name="Johnson D.L."/>
            <person name="Bohlmann J."/>
            <person name="van Vuuren H.J."/>
            <person name="Jones S.J."/>
            <person name="Pretorius I.S."/>
            <person name="Schmidt S.A."/>
            <person name="Borneman A.R."/>
        </authorList>
    </citation>
    <scope>NUCLEOTIDE SEQUENCE [LARGE SCALE GENOMIC DNA]</scope>
    <source>
        <strain evidence="7">cv. Chardonnay</strain>
        <tissue evidence="6">Leaf</tissue>
    </source>
</reference>
<dbReference type="InterPro" id="IPR016897">
    <property type="entry name" value="SKP1"/>
</dbReference>
<proteinExistence type="inferred from homology"/>
<organism evidence="6 7">
    <name type="scientific">Vitis vinifera</name>
    <name type="common">Grape</name>
    <dbReference type="NCBI Taxonomy" id="29760"/>
    <lineage>
        <taxon>Eukaryota</taxon>
        <taxon>Viridiplantae</taxon>
        <taxon>Streptophyta</taxon>
        <taxon>Embryophyta</taxon>
        <taxon>Tracheophyta</taxon>
        <taxon>Spermatophyta</taxon>
        <taxon>Magnoliopsida</taxon>
        <taxon>eudicotyledons</taxon>
        <taxon>Gunneridae</taxon>
        <taxon>Pentapetalae</taxon>
        <taxon>rosids</taxon>
        <taxon>Vitales</taxon>
        <taxon>Vitaceae</taxon>
        <taxon>Viteae</taxon>
        <taxon>Vitis</taxon>
    </lineage>
</organism>
<sequence>MASRKVNLMSSDGVTFEVDDIVALELQTIKHMIEDGFSDGAIPLPNVTSGILAMVIEYCKMHVESSKSEDRSADDNLKAWDAEFVKVDVATLFHLIMAANYLNIQSLLELTCQTVADMMKGKSVEYIRKTFNITNDYTPEEEEEIRREFPGFLNEKPKGCSVSDKLLALESSAVSVACEGKQDMMKQNDR</sequence>
<evidence type="ECO:0000313" key="7">
    <source>
        <dbReference type="Proteomes" id="UP000288805"/>
    </source>
</evidence>
<gene>
    <name evidence="6" type="primary">SKP1A_5</name>
    <name evidence="6" type="ORF">CK203_066629</name>
</gene>
<accession>A0A438EVP8</accession>
<evidence type="ECO:0000313" key="6">
    <source>
        <dbReference type="EMBL" id="RVW51781.1"/>
    </source>
</evidence>
<evidence type="ECO:0000259" key="5">
    <source>
        <dbReference type="Pfam" id="PF03931"/>
    </source>
</evidence>
<dbReference type="Pfam" id="PF01466">
    <property type="entry name" value="Skp1"/>
    <property type="match status" value="1"/>
</dbReference>
<dbReference type="OrthoDB" id="7827685at2759"/>
<comment type="similarity">
    <text evidence="2">Belongs to the SKP1 family.</text>
</comment>
<dbReference type="CDD" id="cd18322">
    <property type="entry name" value="BTB_POZ_SKP1"/>
    <property type="match status" value="1"/>
</dbReference>
<dbReference type="Pfam" id="PF03931">
    <property type="entry name" value="Skp1_POZ"/>
    <property type="match status" value="1"/>
</dbReference>
<dbReference type="InterPro" id="IPR011333">
    <property type="entry name" value="SKP1/BTB/POZ_sf"/>
</dbReference>
<dbReference type="Gene3D" id="3.30.710.10">
    <property type="entry name" value="Potassium Channel Kv1.1, Chain A"/>
    <property type="match status" value="1"/>
</dbReference>
<dbReference type="FunFam" id="3.30.710.10:FF:000026">
    <property type="entry name" value="E3 ubiquitin ligase complex SCF subunit"/>
    <property type="match status" value="1"/>
</dbReference>
<comment type="pathway">
    <text evidence="1">Protein modification; protein ubiquitination.</text>
</comment>
<evidence type="ECO:0000256" key="1">
    <source>
        <dbReference type="ARBA" id="ARBA00004906"/>
    </source>
</evidence>
<name>A0A438EVP8_VITVI</name>
<evidence type="ECO:0000256" key="2">
    <source>
        <dbReference type="ARBA" id="ARBA00009993"/>
    </source>
</evidence>
<feature type="domain" description="SKP1 component dimerisation" evidence="4">
    <location>
        <begin position="105"/>
        <end position="148"/>
    </location>
</feature>
<protein>
    <submittedName>
        <fullName evidence="6">SKP1-like protein 1A</fullName>
    </submittedName>
</protein>
<dbReference type="EMBL" id="QGNW01001179">
    <property type="protein sequence ID" value="RVW51781.1"/>
    <property type="molecule type" value="Genomic_DNA"/>
</dbReference>
<dbReference type="GO" id="GO:0016567">
    <property type="term" value="P:protein ubiquitination"/>
    <property type="evidence" value="ECO:0007669"/>
    <property type="project" value="UniProtKB-UniPathway"/>
</dbReference>
<dbReference type="InterPro" id="IPR016072">
    <property type="entry name" value="Skp1_comp_dimer"/>
</dbReference>
<evidence type="ECO:0000256" key="3">
    <source>
        <dbReference type="ARBA" id="ARBA00022786"/>
    </source>
</evidence>
<dbReference type="AlphaFoldDB" id="A0A438EVP8"/>
<dbReference type="InterPro" id="IPR001232">
    <property type="entry name" value="SKP1-like"/>
</dbReference>
<dbReference type="GO" id="GO:0006511">
    <property type="term" value="P:ubiquitin-dependent protein catabolic process"/>
    <property type="evidence" value="ECO:0007669"/>
    <property type="project" value="InterPro"/>
</dbReference>
<dbReference type="SMART" id="SM00512">
    <property type="entry name" value="Skp1"/>
    <property type="match status" value="1"/>
</dbReference>
<evidence type="ECO:0000259" key="4">
    <source>
        <dbReference type="Pfam" id="PF01466"/>
    </source>
</evidence>
<dbReference type="InterPro" id="IPR036296">
    <property type="entry name" value="SKP1-like_dim_sf"/>
</dbReference>
<dbReference type="GO" id="GO:0009867">
    <property type="term" value="P:jasmonic acid mediated signaling pathway"/>
    <property type="evidence" value="ECO:0007669"/>
    <property type="project" value="UniProtKB-ARBA"/>
</dbReference>